<dbReference type="EMBL" id="LZPO01027635">
    <property type="protein sequence ID" value="OBS77966.1"/>
    <property type="molecule type" value="Genomic_DNA"/>
</dbReference>
<dbReference type="AlphaFoldDB" id="A0A1A6HI70"/>
<evidence type="ECO:0000313" key="1">
    <source>
        <dbReference type="EMBL" id="OBS77966.1"/>
    </source>
</evidence>
<comment type="caution">
    <text evidence="1">The sequence shown here is derived from an EMBL/GenBank/DDBJ whole genome shotgun (WGS) entry which is preliminary data.</text>
</comment>
<accession>A0A1A6HI70</accession>
<name>A0A1A6HI70_NEOLE</name>
<protein>
    <submittedName>
        <fullName evidence="1">Uncharacterized protein</fullName>
    </submittedName>
</protein>
<dbReference type="Proteomes" id="UP000092124">
    <property type="component" value="Unassembled WGS sequence"/>
</dbReference>
<reference evidence="1 2" key="1">
    <citation type="submission" date="2016-06" db="EMBL/GenBank/DDBJ databases">
        <title>The Draft Genome Sequence and Annotation of the Desert Woodrat Neotoma lepida.</title>
        <authorList>
            <person name="Campbell M."/>
            <person name="Oakeson K.F."/>
            <person name="Yandell M."/>
            <person name="Halpert J.R."/>
            <person name="Dearing D."/>
        </authorList>
    </citation>
    <scope>NUCLEOTIDE SEQUENCE [LARGE SCALE GENOMIC DNA]</scope>
    <source>
        <strain evidence="1">417</strain>
        <tissue evidence="1">Liver</tissue>
    </source>
</reference>
<gene>
    <name evidence="1" type="ORF">A6R68_19645</name>
</gene>
<keyword evidence="2" id="KW-1185">Reference proteome</keyword>
<evidence type="ECO:0000313" key="2">
    <source>
        <dbReference type="Proteomes" id="UP000092124"/>
    </source>
</evidence>
<feature type="non-terminal residue" evidence="1">
    <location>
        <position position="62"/>
    </location>
</feature>
<sequence length="62" mass="6749">MALNRGCKLTKNVSKPGHNPCHGDPTKHTRFLLDMILEEGCNRSLARGMVTASTTPALQISE</sequence>
<dbReference type="OrthoDB" id="9616667at2759"/>
<proteinExistence type="predicted"/>
<organism evidence="1 2">
    <name type="scientific">Neotoma lepida</name>
    <name type="common">Desert woodrat</name>
    <dbReference type="NCBI Taxonomy" id="56216"/>
    <lineage>
        <taxon>Eukaryota</taxon>
        <taxon>Metazoa</taxon>
        <taxon>Chordata</taxon>
        <taxon>Craniata</taxon>
        <taxon>Vertebrata</taxon>
        <taxon>Euteleostomi</taxon>
        <taxon>Mammalia</taxon>
        <taxon>Eutheria</taxon>
        <taxon>Euarchontoglires</taxon>
        <taxon>Glires</taxon>
        <taxon>Rodentia</taxon>
        <taxon>Myomorpha</taxon>
        <taxon>Muroidea</taxon>
        <taxon>Cricetidae</taxon>
        <taxon>Neotominae</taxon>
        <taxon>Neotoma</taxon>
    </lineage>
</organism>